<dbReference type="RefSeq" id="WP_143105820.1">
    <property type="nucleotide sequence ID" value="NZ_FOZV01000006.1"/>
</dbReference>
<proteinExistence type="predicted"/>
<organism evidence="1 2">
    <name type="scientific">Brevundimonas viscosa</name>
    <dbReference type="NCBI Taxonomy" id="871741"/>
    <lineage>
        <taxon>Bacteria</taxon>
        <taxon>Pseudomonadati</taxon>
        <taxon>Pseudomonadota</taxon>
        <taxon>Alphaproteobacteria</taxon>
        <taxon>Caulobacterales</taxon>
        <taxon>Caulobacteraceae</taxon>
        <taxon>Brevundimonas</taxon>
    </lineage>
</organism>
<sequence length="184" mass="19322">MITVLAATAAGCASVGGGGEPVAIGEAIEVQAPPGFRLEMVGPGEGWRFRRYRLGRSTGDLCTFRVTRPAVDVDPAALAARLVEGELDSARSAGITDADAGIEPAAPGRPERRYVTASFSLHATIHTDHSFWVWREGPDLLAVTRSCQSSDGAEARRALADAFRPVFLTPGAQGEQGPISPARP</sequence>
<reference evidence="2" key="1">
    <citation type="submission" date="2016-10" db="EMBL/GenBank/DDBJ databases">
        <authorList>
            <person name="Varghese N."/>
            <person name="Submissions S."/>
        </authorList>
    </citation>
    <scope>NUCLEOTIDE SEQUENCE [LARGE SCALE GENOMIC DNA]</scope>
    <source>
        <strain evidence="2">CGMCC 1.10683</strain>
    </source>
</reference>
<dbReference type="EMBL" id="FOZV01000006">
    <property type="protein sequence ID" value="SFS79990.1"/>
    <property type="molecule type" value="Genomic_DNA"/>
</dbReference>
<dbReference type="AlphaFoldDB" id="A0A1I6SSU1"/>
<name>A0A1I6SSU1_9CAUL</name>
<protein>
    <submittedName>
        <fullName evidence="1">Uncharacterized protein</fullName>
    </submittedName>
</protein>
<dbReference type="STRING" id="871741.SAMN05192570_2637"/>
<keyword evidence="2" id="KW-1185">Reference proteome</keyword>
<evidence type="ECO:0000313" key="2">
    <source>
        <dbReference type="Proteomes" id="UP000198788"/>
    </source>
</evidence>
<dbReference type="Proteomes" id="UP000198788">
    <property type="component" value="Unassembled WGS sequence"/>
</dbReference>
<accession>A0A1I6SSU1</accession>
<evidence type="ECO:0000313" key="1">
    <source>
        <dbReference type="EMBL" id="SFS79990.1"/>
    </source>
</evidence>
<gene>
    <name evidence="1" type="ORF">SAMN05192570_2637</name>
</gene>